<dbReference type="SUPFAM" id="SSF49764">
    <property type="entry name" value="HSP20-like chaperones"/>
    <property type="match status" value="1"/>
</dbReference>
<feature type="compositionally biased region" description="Basic and acidic residues" evidence="3">
    <location>
        <begin position="65"/>
        <end position="79"/>
    </location>
</feature>
<evidence type="ECO:0000313" key="5">
    <source>
        <dbReference type="EMBL" id="MBB5182570.1"/>
    </source>
</evidence>
<gene>
    <name evidence="5" type="ORF">HNQ47_000589</name>
</gene>
<protein>
    <submittedName>
        <fullName evidence="5">HSP20 family molecular chaperone IbpA</fullName>
    </submittedName>
</protein>
<dbReference type="Proteomes" id="UP000539953">
    <property type="component" value="Unassembled WGS sequence"/>
</dbReference>
<dbReference type="PROSITE" id="PS01031">
    <property type="entry name" value="SHSP"/>
    <property type="match status" value="1"/>
</dbReference>
<dbReference type="RefSeq" id="WP_183327374.1">
    <property type="nucleotide sequence ID" value="NZ_JACHHK010000002.1"/>
</dbReference>
<comment type="similarity">
    <text evidence="1 2">Belongs to the small heat shock protein (HSP20) family.</text>
</comment>
<dbReference type="Pfam" id="PF00011">
    <property type="entry name" value="HSP20"/>
    <property type="match status" value="1"/>
</dbReference>
<evidence type="ECO:0000259" key="4">
    <source>
        <dbReference type="PROSITE" id="PS01031"/>
    </source>
</evidence>
<proteinExistence type="inferred from homology"/>
<dbReference type="InterPro" id="IPR031107">
    <property type="entry name" value="Small_HSP"/>
</dbReference>
<accession>A0A7W8CZ07</accession>
<dbReference type="PANTHER" id="PTHR11527">
    <property type="entry name" value="HEAT-SHOCK PROTEIN 20 FAMILY MEMBER"/>
    <property type="match status" value="1"/>
</dbReference>
<feature type="domain" description="SHSP" evidence="4">
    <location>
        <begin position="15"/>
        <end position="130"/>
    </location>
</feature>
<dbReference type="Gene3D" id="2.60.40.790">
    <property type="match status" value="1"/>
</dbReference>
<dbReference type="CDD" id="cd06471">
    <property type="entry name" value="ACD_LpsHSP_like"/>
    <property type="match status" value="1"/>
</dbReference>
<reference evidence="5 6" key="1">
    <citation type="submission" date="2020-08" db="EMBL/GenBank/DDBJ databases">
        <title>Genomic Encyclopedia of Type Strains, Phase IV (KMG-IV): sequencing the most valuable type-strain genomes for metagenomic binning, comparative biology and taxonomic classification.</title>
        <authorList>
            <person name="Goeker M."/>
        </authorList>
    </citation>
    <scope>NUCLEOTIDE SEQUENCE [LARGE SCALE GENOMIC DNA]</scope>
    <source>
        <strain evidence="5 6">DSM 25799</strain>
    </source>
</reference>
<evidence type="ECO:0000313" key="6">
    <source>
        <dbReference type="Proteomes" id="UP000539953"/>
    </source>
</evidence>
<sequence length="130" mass="15054">MMYYPDHFHLFDDFFSTDSNLLRTDIHEKDGNYVLNMEVPGYRKEDIQIELKDGYLNITANKSSDSSEKDDQGRVVRKERYSGTCSRSFYIGDGYKQSDIKASFDNGELKITLPTQAAKVEDQKQYIAIE</sequence>
<keyword evidence="6" id="KW-1185">Reference proteome</keyword>
<dbReference type="InterPro" id="IPR002068">
    <property type="entry name" value="A-crystallin/Hsp20_dom"/>
</dbReference>
<evidence type="ECO:0000256" key="3">
    <source>
        <dbReference type="SAM" id="MobiDB-lite"/>
    </source>
</evidence>
<dbReference type="AlphaFoldDB" id="A0A7W8CZ07"/>
<feature type="region of interest" description="Disordered" evidence="3">
    <location>
        <begin position="60"/>
        <end position="79"/>
    </location>
</feature>
<name>A0A7W8CZ07_9FIRM</name>
<evidence type="ECO:0000256" key="2">
    <source>
        <dbReference type="RuleBase" id="RU003616"/>
    </source>
</evidence>
<dbReference type="EMBL" id="JACHHK010000002">
    <property type="protein sequence ID" value="MBB5182570.1"/>
    <property type="molecule type" value="Genomic_DNA"/>
</dbReference>
<dbReference type="InterPro" id="IPR008978">
    <property type="entry name" value="HSP20-like_chaperone"/>
</dbReference>
<comment type="caution">
    <text evidence="5">The sequence shown here is derived from an EMBL/GenBank/DDBJ whole genome shotgun (WGS) entry which is preliminary data.</text>
</comment>
<evidence type="ECO:0000256" key="1">
    <source>
        <dbReference type="PROSITE-ProRule" id="PRU00285"/>
    </source>
</evidence>
<organism evidence="5 6">
    <name type="scientific">Catenisphaera adipataccumulans</name>
    <dbReference type="NCBI Taxonomy" id="700500"/>
    <lineage>
        <taxon>Bacteria</taxon>
        <taxon>Bacillati</taxon>
        <taxon>Bacillota</taxon>
        <taxon>Erysipelotrichia</taxon>
        <taxon>Erysipelotrichales</taxon>
        <taxon>Erysipelotrichaceae</taxon>
        <taxon>Catenisphaera</taxon>
    </lineage>
</organism>